<proteinExistence type="predicted"/>
<evidence type="ECO:0000259" key="2">
    <source>
        <dbReference type="Pfam" id="PF13796"/>
    </source>
</evidence>
<gene>
    <name evidence="3" type="ORF">ACFP81_11315</name>
</gene>
<feature type="transmembrane region" description="Helical" evidence="1">
    <location>
        <begin position="58"/>
        <end position="80"/>
    </location>
</feature>
<reference evidence="4" key="1">
    <citation type="journal article" date="2019" name="Int. J. Syst. Evol. Microbiol.">
        <title>The Global Catalogue of Microorganisms (GCM) 10K type strain sequencing project: providing services to taxonomists for standard genome sequencing and annotation.</title>
        <authorList>
            <consortium name="The Broad Institute Genomics Platform"/>
            <consortium name="The Broad Institute Genome Sequencing Center for Infectious Disease"/>
            <person name="Wu L."/>
            <person name="Ma J."/>
        </authorList>
    </citation>
    <scope>NUCLEOTIDE SEQUENCE [LARGE SCALE GENOMIC DNA]</scope>
    <source>
        <strain evidence="4">CGMCC 1.15772</strain>
    </source>
</reference>
<dbReference type="EMBL" id="JBHSWD010000001">
    <property type="protein sequence ID" value="MFC6592524.1"/>
    <property type="molecule type" value="Genomic_DNA"/>
</dbReference>
<accession>A0ABW1YE12</accession>
<keyword evidence="1" id="KW-0812">Transmembrane</keyword>
<feature type="transmembrane region" description="Helical" evidence="1">
    <location>
        <begin position="124"/>
        <end position="157"/>
    </location>
</feature>
<protein>
    <submittedName>
        <fullName evidence="3">Sensor domain-containing protein</fullName>
    </submittedName>
</protein>
<dbReference type="InterPro" id="IPR025828">
    <property type="entry name" value="Put_sensor_dom"/>
</dbReference>
<dbReference type="Pfam" id="PF13796">
    <property type="entry name" value="Sensor"/>
    <property type="match status" value="1"/>
</dbReference>
<evidence type="ECO:0000256" key="1">
    <source>
        <dbReference type="SAM" id="Phobius"/>
    </source>
</evidence>
<organism evidence="3 4">
    <name type="scientific">Deinococcus lacus</name>
    <dbReference type="NCBI Taxonomy" id="392561"/>
    <lineage>
        <taxon>Bacteria</taxon>
        <taxon>Thermotogati</taxon>
        <taxon>Deinococcota</taxon>
        <taxon>Deinococci</taxon>
        <taxon>Deinococcales</taxon>
        <taxon>Deinococcaceae</taxon>
        <taxon>Deinococcus</taxon>
    </lineage>
</organism>
<comment type="caution">
    <text evidence="3">The sequence shown here is derived from an EMBL/GenBank/DDBJ whole genome shotgun (WGS) entry which is preliminary data.</text>
</comment>
<name>A0ABW1YE12_9DEIO</name>
<evidence type="ECO:0000313" key="3">
    <source>
        <dbReference type="EMBL" id="MFC6592524.1"/>
    </source>
</evidence>
<dbReference type="RefSeq" id="WP_380083556.1">
    <property type="nucleotide sequence ID" value="NZ_JBHSWD010000001.1"/>
</dbReference>
<keyword evidence="1" id="KW-0472">Membrane</keyword>
<sequence length="196" mass="20761">MNPLPAPQKSVPWPALTGPLWADLLDSGTYLTAVYLLLAPALGLGGLALLVMGLSAGILTLPLLMGAGVLVGTLWLLVLLTHWQRALCRRLLGVRYGPAVTPRFQGLADWATYHLRSGVTYRSLLFLCLQFPLATLCLTAVLVPLLFSVLGLIAPWWGHTGAVTVGSQAVQLSGVQQVAFMVGEPAGCCSRLGCCN</sequence>
<feature type="transmembrane region" description="Helical" evidence="1">
    <location>
        <begin position="30"/>
        <end position="52"/>
    </location>
</feature>
<evidence type="ECO:0000313" key="4">
    <source>
        <dbReference type="Proteomes" id="UP001596297"/>
    </source>
</evidence>
<feature type="domain" description="Putative sensor" evidence="2">
    <location>
        <begin position="35"/>
        <end position="165"/>
    </location>
</feature>
<keyword evidence="4" id="KW-1185">Reference proteome</keyword>
<dbReference type="Proteomes" id="UP001596297">
    <property type="component" value="Unassembled WGS sequence"/>
</dbReference>
<keyword evidence="1" id="KW-1133">Transmembrane helix</keyword>